<keyword evidence="6" id="KW-1133">Transmembrane helix</keyword>
<feature type="domain" description="Histidine kinase" evidence="7">
    <location>
        <begin position="243"/>
        <end position="460"/>
    </location>
</feature>
<evidence type="ECO:0000256" key="2">
    <source>
        <dbReference type="ARBA" id="ARBA00012438"/>
    </source>
</evidence>
<dbReference type="PANTHER" id="PTHR42878">
    <property type="entry name" value="TWO-COMPONENT HISTIDINE KINASE"/>
    <property type="match status" value="1"/>
</dbReference>
<dbReference type="GO" id="GO:0007234">
    <property type="term" value="P:osmosensory signaling via phosphorelay pathway"/>
    <property type="evidence" value="ECO:0007669"/>
    <property type="project" value="TreeGrafter"/>
</dbReference>
<protein>
    <recommendedName>
        <fullName evidence="2">histidine kinase</fullName>
        <ecNumber evidence="2">2.7.13.3</ecNumber>
    </recommendedName>
</protein>
<dbReference type="PROSITE" id="PS50109">
    <property type="entry name" value="HIS_KIN"/>
    <property type="match status" value="1"/>
</dbReference>
<dbReference type="GO" id="GO:0030295">
    <property type="term" value="F:protein kinase activator activity"/>
    <property type="evidence" value="ECO:0007669"/>
    <property type="project" value="TreeGrafter"/>
</dbReference>
<dbReference type="Pfam" id="PF02518">
    <property type="entry name" value="HATPase_c"/>
    <property type="match status" value="1"/>
</dbReference>
<keyword evidence="4" id="KW-0808">Transferase</keyword>
<evidence type="ECO:0000256" key="6">
    <source>
        <dbReference type="SAM" id="Phobius"/>
    </source>
</evidence>
<dbReference type="InterPro" id="IPR003661">
    <property type="entry name" value="HisK_dim/P_dom"/>
</dbReference>
<evidence type="ECO:0000256" key="3">
    <source>
        <dbReference type="ARBA" id="ARBA00022553"/>
    </source>
</evidence>
<dbReference type="GO" id="GO:0000155">
    <property type="term" value="F:phosphorelay sensor kinase activity"/>
    <property type="evidence" value="ECO:0007669"/>
    <property type="project" value="InterPro"/>
</dbReference>
<keyword evidence="5 8" id="KW-0418">Kinase</keyword>
<dbReference type="PRINTS" id="PR00344">
    <property type="entry name" value="BCTRLSENSOR"/>
</dbReference>
<dbReference type="AlphaFoldDB" id="A0A412WPL5"/>
<keyword evidence="6" id="KW-0472">Membrane</keyword>
<keyword evidence="6" id="KW-0812">Transmembrane</keyword>
<dbReference type="Proteomes" id="UP000283426">
    <property type="component" value="Unassembled WGS sequence"/>
</dbReference>
<dbReference type="EMBL" id="QRYW01000007">
    <property type="protein sequence ID" value="RGV29134.1"/>
    <property type="molecule type" value="Genomic_DNA"/>
</dbReference>
<proteinExistence type="predicted"/>
<feature type="transmembrane region" description="Helical" evidence="6">
    <location>
        <begin position="203"/>
        <end position="224"/>
    </location>
</feature>
<dbReference type="InterPro" id="IPR005467">
    <property type="entry name" value="His_kinase_dom"/>
</dbReference>
<evidence type="ECO:0000259" key="7">
    <source>
        <dbReference type="PROSITE" id="PS50109"/>
    </source>
</evidence>
<dbReference type="SMART" id="SM00387">
    <property type="entry name" value="HATPase_c"/>
    <property type="match status" value="1"/>
</dbReference>
<dbReference type="InterPro" id="IPR036890">
    <property type="entry name" value="HATPase_C_sf"/>
</dbReference>
<keyword evidence="3" id="KW-0597">Phosphoprotein</keyword>
<dbReference type="CDD" id="cd00075">
    <property type="entry name" value="HATPase"/>
    <property type="match status" value="1"/>
</dbReference>
<dbReference type="SUPFAM" id="SSF47384">
    <property type="entry name" value="Homodimeric domain of signal transducing histidine kinase"/>
    <property type="match status" value="1"/>
</dbReference>
<dbReference type="CDD" id="cd00082">
    <property type="entry name" value="HisKA"/>
    <property type="match status" value="1"/>
</dbReference>
<dbReference type="PANTHER" id="PTHR42878:SF13">
    <property type="entry name" value="HISTIDINE KINASE"/>
    <property type="match status" value="1"/>
</dbReference>
<evidence type="ECO:0000313" key="9">
    <source>
        <dbReference type="Proteomes" id="UP000283426"/>
    </source>
</evidence>
<reference evidence="8 9" key="1">
    <citation type="submission" date="2018-08" db="EMBL/GenBank/DDBJ databases">
        <title>A genome reference for cultivated species of the human gut microbiota.</title>
        <authorList>
            <person name="Zou Y."/>
            <person name="Xue W."/>
            <person name="Luo G."/>
        </authorList>
    </citation>
    <scope>NUCLEOTIDE SEQUENCE [LARGE SCALE GENOMIC DNA]</scope>
    <source>
        <strain evidence="8 9">AF14-6AC</strain>
    </source>
</reference>
<evidence type="ECO:0000256" key="1">
    <source>
        <dbReference type="ARBA" id="ARBA00000085"/>
    </source>
</evidence>
<organism evidence="8 9">
    <name type="scientific">Odoribacter splanchnicus</name>
    <dbReference type="NCBI Taxonomy" id="28118"/>
    <lineage>
        <taxon>Bacteria</taxon>
        <taxon>Pseudomonadati</taxon>
        <taxon>Bacteroidota</taxon>
        <taxon>Bacteroidia</taxon>
        <taxon>Bacteroidales</taxon>
        <taxon>Odoribacteraceae</taxon>
        <taxon>Odoribacter</taxon>
    </lineage>
</organism>
<dbReference type="Gene3D" id="3.30.565.10">
    <property type="entry name" value="Histidine kinase-like ATPase, C-terminal domain"/>
    <property type="match status" value="1"/>
</dbReference>
<evidence type="ECO:0000256" key="4">
    <source>
        <dbReference type="ARBA" id="ARBA00022679"/>
    </source>
</evidence>
<sequence length="460" mass="53699">MFSFVAEELYKICIMVVRRRTELNVSRWITLVAITLIILMIVIIVISSYQKQYQVFSGKFESSFIESIRESNVICPQLGKELVSAKDKSTIIITRGGIINSCKVDTMIDIKSNVVQALYDIRDPQRWNLKRLAGILQQKFEYERMPFTLVLTDSTGKRLDYYGVVNGENLLDDSYSVPMGFLDGHRLTVYYTFPWKYFFILEWRYMIMVWGGIFLLGSCIFMLFRIIRQNKKRMENLELFVQALNHDLKSPINDLKMKLYLIQKESVAPFSPQQQELYTLAQTKTGKLLDSIDKLLQDSIDYKGLHVEMKELEISTFIQQLTEDWQRSVTGEKEIKLQVSMQMENTLIRADAYHLSRAIWNLLENAWKYSDDRVQIDITCRRIGRYVEISVKDNGRGIDKSELKNVFKRNYRIVKGENRKVKGYGLGLSYVMMIARAHGGRVWVESDWGKGCNFVIRIKA</sequence>
<dbReference type="EC" id="2.7.13.3" evidence="2"/>
<feature type="transmembrane region" description="Helical" evidence="6">
    <location>
        <begin position="28"/>
        <end position="49"/>
    </location>
</feature>
<dbReference type="InterPro" id="IPR050351">
    <property type="entry name" value="BphY/WalK/GraS-like"/>
</dbReference>
<gene>
    <name evidence="8" type="ORF">DWW24_04600</name>
</gene>
<comment type="catalytic activity">
    <reaction evidence="1">
        <text>ATP + protein L-histidine = ADP + protein N-phospho-L-histidine.</text>
        <dbReference type="EC" id="2.7.13.3"/>
    </reaction>
</comment>
<dbReference type="InterPro" id="IPR036097">
    <property type="entry name" value="HisK_dim/P_sf"/>
</dbReference>
<evidence type="ECO:0000313" key="8">
    <source>
        <dbReference type="EMBL" id="RGV29134.1"/>
    </source>
</evidence>
<accession>A0A412WPL5</accession>
<dbReference type="FunFam" id="3.30.565.10:FF:000006">
    <property type="entry name" value="Sensor histidine kinase WalK"/>
    <property type="match status" value="1"/>
</dbReference>
<dbReference type="InterPro" id="IPR003594">
    <property type="entry name" value="HATPase_dom"/>
</dbReference>
<dbReference type="GO" id="GO:0000156">
    <property type="term" value="F:phosphorelay response regulator activity"/>
    <property type="evidence" value="ECO:0007669"/>
    <property type="project" value="TreeGrafter"/>
</dbReference>
<comment type="caution">
    <text evidence="8">The sequence shown here is derived from an EMBL/GenBank/DDBJ whole genome shotgun (WGS) entry which is preliminary data.</text>
</comment>
<name>A0A412WPL5_9BACT</name>
<dbReference type="SUPFAM" id="SSF55874">
    <property type="entry name" value="ATPase domain of HSP90 chaperone/DNA topoisomerase II/histidine kinase"/>
    <property type="match status" value="1"/>
</dbReference>
<evidence type="ECO:0000256" key="5">
    <source>
        <dbReference type="ARBA" id="ARBA00022777"/>
    </source>
</evidence>
<dbReference type="InterPro" id="IPR004358">
    <property type="entry name" value="Sig_transdc_His_kin-like_C"/>
</dbReference>